<dbReference type="Gene3D" id="3.40.50.720">
    <property type="entry name" value="NAD(P)-binding Rossmann-like Domain"/>
    <property type="match status" value="1"/>
</dbReference>
<reference evidence="3 4" key="1">
    <citation type="submission" date="2017-07" db="EMBL/GenBank/DDBJ databases">
        <title>Phenotypical and genomic characterization of a clinical isolate of Shewanella bicestrii sp. nov. producing an extended-spectrum beta-lactamase and a new oxacillinase variant.</title>
        <authorList>
            <person name="Jousset A.B."/>
            <person name="Bonnin R.A."/>
            <person name="Girlich D."/>
            <person name="Dabos L."/>
            <person name="Potron A."/>
            <person name="Dortet L."/>
            <person name="Glaser P."/>
            <person name="Naas T."/>
        </authorList>
    </citation>
    <scope>NUCLEOTIDE SEQUENCE [LARGE SCALE GENOMIC DNA]</scope>
    <source>
        <strain evidence="3 4">JAB-1</strain>
    </source>
</reference>
<evidence type="ECO:0000313" key="3">
    <source>
        <dbReference type="EMBL" id="ASK70028.1"/>
    </source>
</evidence>
<dbReference type="InterPro" id="IPR036291">
    <property type="entry name" value="NAD(P)-bd_dom_sf"/>
</dbReference>
<dbReference type="AlphaFoldDB" id="A0A220UPB1"/>
<evidence type="ECO:0000313" key="4">
    <source>
        <dbReference type="Proteomes" id="UP000198367"/>
    </source>
</evidence>
<sequence>MTSVQIHKINTVLITGASSGIGLQLAKDYLAAGWHVIACGRDKAKLDALAETVLIGATCISFDINERSQVQENALRIKDLLTQCACQLDLVILNAGGCEYIDDAKHFDDRLFERVVHTNLIAMGFCLGAFLPLMPRGARLALMSSSATYLAFPRAEAYGASKAGVQYLAASLRLDLAQHGISVSVICPGFVATPLTAKNDFAMPMQVDVKAASTAIRRGLSRGVTEIYFPKRFTYLLKLMSFLPALVWQKMIQRDNQPKALKDAGR</sequence>
<dbReference type="InterPro" id="IPR002347">
    <property type="entry name" value="SDR_fam"/>
</dbReference>
<comment type="similarity">
    <text evidence="1">Belongs to the short-chain dehydrogenases/reductases (SDR) family.</text>
</comment>
<dbReference type="PANTHER" id="PTHR44196:SF1">
    <property type="entry name" value="DEHYDROGENASE_REDUCTASE SDR FAMILY MEMBER 7B"/>
    <property type="match status" value="1"/>
</dbReference>
<dbReference type="PANTHER" id="PTHR44196">
    <property type="entry name" value="DEHYDROGENASE/REDUCTASE SDR FAMILY MEMBER 7B"/>
    <property type="match status" value="1"/>
</dbReference>
<name>A0A220UPB1_9GAMM</name>
<proteinExistence type="inferred from homology"/>
<dbReference type="GO" id="GO:0016020">
    <property type="term" value="C:membrane"/>
    <property type="evidence" value="ECO:0007669"/>
    <property type="project" value="TreeGrafter"/>
</dbReference>
<dbReference type="SUPFAM" id="SSF51735">
    <property type="entry name" value="NAD(P)-binding Rossmann-fold domains"/>
    <property type="match status" value="1"/>
</dbReference>
<dbReference type="GO" id="GO:0016491">
    <property type="term" value="F:oxidoreductase activity"/>
    <property type="evidence" value="ECO:0007669"/>
    <property type="project" value="UniProtKB-KW"/>
</dbReference>
<dbReference type="RefSeq" id="WP_089068212.1">
    <property type="nucleotide sequence ID" value="NZ_CP022358.1"/>
</dbReference>
<dbReference type="InterPro" id="IPR020904">
    <property type="entry name" value="Sc_DH/Rdtase_CS"/>
</dbReference>
<dbReference type="KEGG" id="sbj:CF168_14820"/>
<keyword evidence="4" id="KW-1185">Reference proteome</keyword>
<dbReference type="PRINTS" id="PR00081">
    <property type="entry name" value="GDHRDH"/>
</dbReference>
<keyword evidence="2" id="KW-0560">Oxidoreductase</keyword>
<dbReference type="EMBL" id="CP022358">
    <property type="protein sequence ID" value="ASK70028.1"/>
    <property type="molecule type" value="Genomic_DNA"/>
</dbReference>
<evidence type="ECO:0000256" key="2">
    <source>
        <dbReference type="ARBA" id="ARBA00023002"/>
    </source>
</evidence>
<dbReference type="Pfam" id="PF00106">
    <property type="entry name" value="adh_short"/>
    <property type="match status" value="1"/>
</dbReference>
<dbReference type="Proteomes" id="UP000198367">
    <property type="component" value="Chromosome"/>
</dbReference>
<evidence type="ECO:0000256" key="1">
    <source>
        <dbReference type="ARBA" id="ARBA00006484"/>
    </source>
</evidence>
<organism evidence="3 4">
    <name type="scientific">Shewanella bicestrii</name>
    <dbReference type="NCBI Taxonomy" id="2018305"/>
    <lineage>
        <taxon>Bacteria</taxon>
        <taxon>Pseudomonadati</taxon>
        <taxon>Pseudomonadota</taxon>
        <taxon>Gammaproteobacteria</taxon>
        <taxon>Alteromonadales</taxon>
        <taxon>Shewanellaceae</taxon>
        <taxon>Shewanella</taxon>
    </lineage>
</organism>
<accession>A0A220UPB1</accession>
<protein>
    <submittedName>
        <fullName evidence="3">Short-chain dehydrogenase</fullName>
    </submittedName>
</protein>
<gene>
    <name evidence="3" type="ORF">CF168_14820</name>
</gene>
<dbReference type="PROSITE" id="PS00061">
    <property type="entry name" value="ADH_SHORT"/>
    <property type="match status" value="1"/>
</dbReference>